<evidence type="ECO:0000313" key="1">
    <source>
        <dbReference type="EMBL" id="CAI2375461.1"/>
    </source>
</evidence>
<protein>
    <submittedName>
        <fullName evidence="1">Uncharacterized protein</fullName>
    </submittedName>
</protein>
<gene>
    <name evidence="1" type="ORF">ECRASSUSDP1_LOCUS16823</name>
</gene>
<proteinExistence type="predicted"/>
<accession>A0AAD1XM97</accession>
<dbReference type="EMBL" id="CAMPGE010016944">
    <property type="protein sequence ID" value="CAI2375461.1"/>
    <property type="molecule type" value="Genomic_DNA"/>
</dbReference>
<organism evidence="1 2">
    <name type="scientific">Euplotes crassus</name>
    <dbReference type="NCBI Taxonomy" id="5936"/>
    <lineage>
        <taxon>Eukaryota</taxon>
        <taxon>Sar</taxon>
        <taxon>Alveolata</taxon>
        <taxon>Ciliophora</taxon>
        <taxon>Intramacronucleata</taxon>
        <taxon>Spirotrichea</taxon>
        <taxon>Hypotrichia</taxon>
        <taxon>Euplotida</taxon>
        <taxon>Euplotidae</taxon>
        <taxon>Moneuplotes</taxon>
    </lineage>
</organism>
<dbReference type="Proteomes" id="UP001295684">
    <property type="component" value="Unassembled WGS sequence"/>
</dbReference>
<reference evidence="1" key="1">
    <citation type="submission" date="2023-07" db="EMBL/GenBank/DDBJ databases">
        <authorList>
            <consortium name="AG Swart"/>
            <person name="Singh M."/>
            <person name="Singh A."/>
            <person name="Seah K."/>
            <person name="Emmerich C."/>
        </authorList>
    </citation>
    <scope>NUCLEOTIDE SEQUENCE</scope>
    <source>
        <strain evidence="1">DP1</strain>
    </source>
</reference>
<keyword evidence="2" id="KW-1185">Reference proteome</keyword>
<comment type="caution">
    <text evidence="1">The sequence shown here is derived from an EMBL/GenBank/DDBJ whole genome shotgun (WGS) entry which is preliminary data.</text>
</comment>
<sequence length="272" mass="31978">MSAILKEVHTNLEMLLKSLKTFSKEFSTTSKEYQKQKEKVDQEYYEQKDLAVDVIHELALSACYTNDIAQLPLCMIKNHVKNMDKMMKKMNEFIDDITDGKKQEDKIILSSDDEPEETKFPKFEFDPPLPQKKNLKIPAGKPAFKHVNFYGRLPRKSGKKQFEAGCKVVANQFEKHFFPQILLLADYKEIKMEFDQSGEFLIGRFEILSSKWMRFWEEMKKLKESLKSQKILLQFTNNASKDWEDISKSQLSKVKFTKPKFTQTLKNLSYII</sequence>
<name>A0AAD1XM97_EUPCR</name>
<evidence type="ECO:0000313" key="2">
    <source>
        <dbReference type="Proteomes" id="UP001295684"/>
    </source>
</evidence>
<dbReference type="AlphaFoldDB" id="A0AAD1XM97"/>